<keyword evidence="4" id="KW-1185">Reference proteome</keyword>
<dbReference type="InterPro" id="IPR011006">
    <property type="entry name" value="CheY-like_superfamily"/>
</dbReference>
<dbReference type="InterPro" id="IPR052893">
    <property type="entry name" value="TCS_response_regulator"/>
</dbReference>
<organism evidence="3 4">
    <name type="scientific">Kiloniella laminariae</name>
    <dbReference type="NCBI Taxonomy" id="454162"/>
    <lineage>
        <taxon>Bacteria</taxon>
        <taxon>Pseudomonadati</taxon>
        <taxon>Pseudomonadota</taxon>
        <taxon>Alphaproteobacteria</taxon>
        <taxon>Rhodospirillales</taxon>
        <taxon>Kiloniellaceae</taxon>
        <taxon>Kiloniella</taxon>
    </lineage>
</organism>
<evidence type="ECO:0000256" key="1">
    <source>
        <dbReference type="PROSITE-ProRule" id="PRU00169"/>
    </source>
</evidence>
<dbReference type="Pfam" id="PF00072">
    <property type="entry name" value="Response_reg"/>
    <property type="match status" value="1"/>
</dbReference>
<dbReference type="RefSeq" id="WP_269421906.1">
    <property type="nucleotide sequence ID" value="NZ_JAPWGY010000001.1"/>
</dbReference>
<dbReference type="EMBL" id="JAPWGY010000001">
    <property type="protein sequence ID" value="MCZ4279707.1"/>
    <property type="molecule type" value="Genomic_DNA"/>
</dbReference>
<dbReference type="InterPro" id="IPR001789">
    <property type="entry name" value="Sig_transdc_resp-reg_receiver"/>
</dbReference>
<feature type="domain" description="Response regulatory" evidence="2">
    <location>
        <begin position="31"/>
        <end position="152"/>
    </location>
</feature>
<evidence type="ECO:0000313" key="4">
    <source>
        <dbReference type="Proteomes" id="UP001069802"/>
    </source>
</evidence>
<dbReference type="PROSITE" id="PS50110">
    <property type="entry name" value="RESPONSE_REGULATORY"/>
    <property type="match status" value="1"/>
</dbReference>
<reference evidence="3" key="1">
    <citation type="submission" date="2022-12" db="EMBL/GenBank/DDBJ databases">
        <title>Bacterial isolates from different developmental stages of Nematostella vectensis.</title>
        <authorList>
            <person name="Fraune S."/>
        </authorList>
    </citation>
    <scope>NUCLEOTIDE SEQUENCE</scope>
    <source>
        <strain evidence="3">G21630-S1</strain>
    </source>
</reference>
<evidence type="ECO:0000259" key="2">
    <source>
        <dbReference type="PROSITE" id="PS50110"/>
    </source>
</evidence>
<dbReference type="SUPFAM" id="SSF52172">
    <property type="entry name" value="CheY-like"/>
    <property type="match status" value="1"/>
</dbReference>
<gene>
    <name evidence="3" type="ORF">O4H49_02880</name>
</gene>
<feature type="modified residue" description="4-aspartylphosphate" evidence="1">
    <location>
        <position position="85"/>
    </location>
</feature>
<dbReference type="PANTHER" id="PTHR44520">
    <property type="entry name" value="RESPONSE REGULATOR RCP1-RELATED"/>
    <property type="match status" value="1"/>
</dbReference>
<dbReference type="Proteomes" id="UP001069802">
    <property type="component" value="Unassembled WGS sequence"/>
</dbReference>
<proteinExistence type="predicted"/>
<dbReference type="PANTHER" id="PTHR44520:SF2">
    <property type="entry name" value="RESPONSE REGULATOR RCP1"/>
    <property type="match status" value="1"/>
</dbReference>
<dbReference type="CDD" id="cd17557">
    <property type="entry name" value="REC_Rcp-like"/>
    <property type="match status" value="1"/>
</dbReference>
<keyword evidence="1" id="KW-0597">Phosphoprotein</keyword>
<name>A0ABT4LF27_9PROT</name>
<accession>A0ABT4LF27</accession>
<evidence type="ECO:0000313" key="3">
    <source>
        <dbReference type="EMBL" id="MCZ4279707.1"/>
    </source>
</evidence>
<dbReference type="Gene3D" id="3.40.50.2300">
    <property type="match status" value="1"/>
</dbReference>
<dbReference type="SMART" id="SM00448">
    <property type="entry name" value="REC"/>
    <property type="match status" value="1"/>
</dbReference>
<comment type="caution">
    <text evidence="3">The sequence shown here is derived from an EMBL/GenBank/DDBJ whole genome shotgun (WGS) entry which is preliminary data.</text>
</comment>
<protein>
    <submittedName>
        <fullName evidence="3">Response regulator</fullName>
    </submittedName>
</protein>
<sequence length="176" mass="19909">MGAELNAGTELSMIANRTTGFLMNRITKEVSLLLVEDDDVDATSVERSFLKQRIGNSVLRAHDGLEAYEMLRQKKILKPFIILLDLQMPRMTGLEFLSVIRKDPEFTDSIIFVLTTSKADEDLVASYNHQVAGYFVKQEAGKNFIDVVTMLDSYWKIIHFPECAEKNASSLNTDLK</sequence>